<organism evidence="1 2">
    <name type="scientific">Araneus ventricosus</name>
    <name type="common">Orbweaver spider</name>
    <name type="synonym">Epeira ventricosa</name>
    <dbReference type="NCBI Taxonomy" id="182803"/>
    <lineage>
        <taxon>Eukaryota</taxon>
        <taxon>Metazoa</taxon>
        <taxon>Ecdysozoa</taxon>
        <taxon>Arthropoda</taxon>
        <taxon>Chelicerata</taxon>
        <taxon>Arachnida</taxon>
        <taxon>Araneae</taxon>
        <taxon>Araneomorphae</taxon>
        <taxon>Entelegynae</taxon>
        <taxon>Araneoidea</taxon>
        <taxon>Araneidae</taxon>
        <taxon>Araneus</taxon>
    </lineage>
</organism>
<dbReference type="AlphaFoldDB" id="A0A4Y2IFM5"/>
<reference evidence="1 2" key="1">
    <citation type="journal article" date="2019" name="Sci. Rep.">
        <title>Orb-weaving spider Araneus ventricosus genome elucidates the spidroin gene catalogue.</title>
        <authorList>
            <person name="Kono N."/>
            <person name="Nakamura H."/>
            <person name="Ohtoshi R."/>
            <person name="Moran D.A.P."/>
            <person name="Shinohara A."/>
            <person name="Yoshida Y."/>
            <person name="Fujiwara M."/>
            <person name="Mori M."/>
            <person name="Tomita M."/>
            <person name="Arakawa K."/>
        </authorList>
    </citation>
    <scope>NUCLEOTIDE SEQUENCE [LARGE SCALE GENOMIC DNA]</scope>
</reference>
<keyword evidence="2" id="KW-1185">Reference proteome</keyword>
<name>A0A4Y2IFM5_ARAVE</name>
<protein>
    <submittedName>
        <fullName evidence="1">Uncharacterized protein</fullName>
    </submittedName>
</protein>
<dbReference type="EMBL" id="BGPR01106494">
    <property type="protein sequence ID" value="GBM76533.1"/>
    <property type="molecule type" value="Genomic_DNA"/>
</dbReference>
<evidence type="ECO:0000313" key="1">
    <source>
        <dbReference type="EMBL" id="GBM76533.1"/>
    </source>
</evidence>
<dbReference type="OrthoDB" id="8065209at2759"/>
<proteinExistence type="predicted"/>
<gene>
    <name evidence="1" type="ORF">AVEN_83522_1</name>
</gene>
<dbReference type="Proteomes" id="UP000499080">
    <property type="component" value="Unassembled WGS sequence"/>
</dbReference>
<comment type="caution">
    <text evidence="1">The sequence shown here is derived from an EMBL/GenBank/DDBJ whole genome shotgun (WGS) entry which is preliminary data.</text>
</comment>
<accession>A0A4Y2IFM5</accession>
<sequence>MIGNYWQYGAQYVIFDSFSRADNLEPIMTTTLSLFAFSQKTDKFSPRKSRQLEFLAQFSTDIRHVSGEANTMADSFSRIDEIHLPVKIDFDSMTKEQETDSSL</sequence>
<evidence type="ECO:0000313" key="2">
    <source>
        <dbReference type="Proteomes" id="UP000499080"/>
    </source>
</evidence>